<keyword evidence="7" id="KW-0472">Membrane</keyword>
<dbReference type="PROSITE" id="PS52004">
    <property type="entry name" value="KS3_2"/>
    <property type="match status" value="1"/>
</dbReference>
<dbReference type="Gene3D" id="3.40.366.10">
    <property type="entry name" value="Malonyl-Coenzyme A Acyl Carrier Protein, domain 2"/>
    <property type="match status" value="1"/>
</dbReference>
<dbReference type="InterPro" id="IPR018201">
    <property type="entry name" value="Ketoacyl_synth_AS"/>
</dbReference>
<protein>
    <recommendedName>
        <fullName evidence="13">Carrier domain-containing protein</fullName>
    </recommendedName>
</protein>
<evidence type="ECO:0000259" key="8">
    <source>
        <dbReference type="PROSITE" id="PS50075"/>
    </source>
</evidence>
<dbReference type="SUPFAM" id="SSF51735">
    <property type="entry name" value="NAD(P)-binding Rossmann-fold domains"/>
    <property type="match status" value="1"/>
</dbReference>
<dbReference type="InterPro" id="IPR001227">
    <property type="entry name" value="Ac_transferase_dom_sf"/>
</dbReference>
<reference evidence="11" key="2">
    <citation type="submission" date="2025-09" db="UniProtKB">
        <authorList>
            <consortium name="Ensembl"/>
        </authorList>
    </citation>
    <scope>IDENTIFICATION</scope>
</reference>
<feature type="region of interest" description="C-terminal hotdog fold" evidence="6">
    <location>
        <begin position="1029"/>
        <end position="1174"/>
    </location>
</feature>
<dbReference type="CDD" id="cd05274">
    <property type="entry name" value="KR_FAS_SDR_x"/>
    <property type="match status" value="1"/>
</dbReference>
<feature type="region of interest" description="N-terminal hotdog fold" evidence="6">
    <location>
        <begin position="893"/>
        <end position="1014"/>
    </location>
</feature>
<sequence>QLSGRADLGKGIYFFIHLLCIFYFFIGTGEGIDNFWKVIIEGKNCVVEIPRERFDVNKWYDPDSEKPGKMYTKRAGFIEGCSEFDNSLFGISNMEAEKMDPQQKLLLECTYRALEDAGYPLESVSGTETGVFIGIMHRDSDIIFNNSPNNITAFNGTGTLASATANRISYAFNLNGPSLAVDTACSSSLVALYYACQAIKQGDCEMAVCGGVNFIVEPRGFVALSKAKMISPCGMSKPFTKTADGYGRGEGCGVVLLKKLKKAKEDGSKVWGVICASALNHDGKSVSPMTKPSQSQQEALLRRIYSRINPDSLQYVEAHGTGTLIGDHVEASSIGNVIGKKRVAGSPPLRIGSVKANIGHTESASGMAGLIKVLLMMHHGMIPPLLHYSKEVGIAELEESNLTAPITPEKWEENRKFCRTAGINSFGIGGTNAHVLVKQHKQNDCRYVSRRPLEIFVISAMSRKSLQLTIEDTREHLNKMDSTSLENLVYTAACRRGHVNYKYRKTFLASSIKYLHNQLASANTETHLAQWSPHIVFVFCGNGLLYKGMCKMLLRSEPVFRRKCVEIDELLEAYTPLSMVQLLESEHGDFSRPDIAQLLLFTIQIALMTLLRHWGVKPSCIVGHSAGEVAAAHCSGLLSLPDAVKVIYFRCTLQSNITGGKMLVVGNLPVMEISNDLKAYGGRISMAAYNSPVSCTVSGDAESMRHLYGQLNHQYKKRNVFLHELDVPVAYHSHMMDSFVEELKDELQDLNTGKQEIDLISTVTGVKASKGDFTTGEYWARNIREPVAFDGAIRSAIKNKKNPVFIEIGPRRGLQRNIEEIVGKDSIVLPAVQPDEDYKAIFSVVAKLFTEGHNPDWSNIYETYKCTPGALPRYQFDHVKKHMDFEKTFQLNQSTAISSHPLIHNFTDDNTEVRSTISKAETSYIYEHKNNGIVVAPWSFFVELALAATLSSLKPKLPLSSITVGINFYTPCPVNQETLDLTLRLKEENKAKAFVVTSTCEHAEGNLQKTIEADGERRISFQHILRRCNLVLKQNEIYKALSDLGFQYGKEYKQVLDIHYGGEMKEGLARVSVSEEIEETMYEYYLHPVVLDMFFHVSVVVGAEGKESSTISLSEIGSLTVFKPLQKEMFIYLKTIKRTEDHVVFCGCFADGNGFTLVQIKNAKITFSTGASNKPTNIFYQNKWIRVPDVVNKPPMSPNILVFADTIGIGQHLSDITDDDVKCVTFSNWDMDTKFTENIKSQHKHVLFMWGIHRPSSDFPDSFSQYLAKCCEAYRQVILTVKKLNSGASIRTVTFRTTEMTVDHINPGFALIGMTRACVTEIPDITFQLIDISSSNPEDVNALAEVIHNYSPTHYPEVWIHKGQIYTSEVSRTEKNITEQSQRIVPLKMSDNFTLYTANPFATADISAEQTNSKATNLRDKYVEVQIDLISSHTEDLFPVSDSSWLYGNSLYWSELSTEKHKLLALDFTGTVTAVGKHVKKFKVGDQVASCYPTVASSRVSLPETVCFLIKKVPFFKNLPCISHFILAWEIFHRQLTQANNNKPKLVIISSETGTILNSVLTNIAKGRGWDPKVSPEIDVNAKQCSAMIILPSSKNISLEDIFQLPLLKELVLVQSQPLNEHYKEDVRVCVVDPVSIFQRAYIEECANDIHKWLQSMHAGTYQQTLRNSLATSTKRNGFDKKISRLNSTVHSLPLIQLDKKTISNIPLVIKQETLFKHDEVYIVTGGLTGLGFETIKFILQNGGGHVVILSRRNPTPQMEEEIRKVKGEQRNVKITAISCDISNYLEVMKAMHTIQKLFPNIPIKGIFHSAVERHGGILENLNTPLFEKVLSAKVDGAVNLHRATLQQELDYFVCYSSISSFLGNAGQTNYAAAESFLYAFCQYRRNMGLSGQSINWGALDLGLPQNKNSLHEAKGILSLNKEEIHTHLQKCLKLNNCQQVISRFEFNTMNDSLLCFIPTLKKRFYNVIREEGVSLEDPSQVQLNPKYNDMTSEDYVKLLISELTGFNSSDIPMDAYLNSLGIDSIMGMNLHGRILLEKKVHLPMAKLFDASTTVSTIISIVNGNAVGQEEMRNSLVIEETQF</sequence>
<dbReference type="PANTHER" id="PTHR45681:SF8">
    <property type="entry name" value="CARRIER DOMAIN-CONTAINING PROTEIN"/>
    <property type="match status" value="1"/>
</dbReference>
<dbReference type="PROSITE" id="PS00606">
    <property type="entry name" value="KS3_1"/>
    <property type="match status" value="1"/>
</dbReference>
<dbReference type="Gene3D" id="3.30.70.3290">
    <property type="match status" value="1"/>
</dbReference>
<evidence type="ECO:0000259" key="10">
    <source>
        <dbReference type="PROSITE" id="PS52019"/>
    </source>
</evidence>
<dbReference type="PROSITE" id="PS52019">
    <property type="entry name" value="PKS_MFAS_DH"/>
    <property type="match status" value="1"/>
</dbReference>
<evidence type="ECO:0000256" key="1">
    <source>
        <dbReference type="ARBA" id="ARBA00005194"/>
    </source>
</evidence>
<feature type="domain" description="Ketosynthase family 3 (KS3)" evidence="9">
    <location>
        <begin position="13"/>
        <end position="439"/>
    </location>
</feature>
<dbReference type="InterPro" id="IPR036291">
    <property type="entry name" value="NAD(P)-bd_dom_sf"/>
</dbReference>
<dbReference type="Pfam" id="PF14765">
    <property type="entry name" value="PS-DH"/>
    <property type="match status" value="1"/>
</dbReference>
<dbReference type="InterPro" id="IPR057326">
    <property type="entry name" value="KR_dom"/>
</dbReference>
<feature type="domain" description="Carrier" evidence="8">
    <location>
        <begin position="1991"/>
        <end position="2066"/>
    </location>
</feature>
<evidence type="ECO:0000256" key="3">
    <source>
        <dbReference type="ARBA" id="ARBA00022553"/>
    </source>
</evidence>
<dbReference type="InterPro" id="IPR011032">
    <property type="entry name" value="GroES-like_sf"/>
</dbReference>
<dbReference type="InterPro" id="IPR016039">
    <property type="entry name" value="Thiolase-like"/>
</dbReference>
<evidence type="ECO:0000313" key="11">
    <source>
        <dbReference type="Ensembl" id="ENSLLEP00000009054.1"/>
    </source>
</evidence>
<dbReference type="Pfam" id="PF02801">
    <property type="entry name" value="Ketoacyl-synt_C"/>
    <property type="match status" value="1"/>
</dbReference>
<keyword evidence="7" id="KW-0812">Transmembrane</keyword>
<feature type="transmembrane region" description="Helical" evidence="7">
    <location>
        <begin position="12"/>
        <end position="29"/>
    </location>
</feature>
<dbReference type="InterPro" id="IPR016036">
    <property type="entry name" value="Malonyl_transacylase_ACP-bd"/>
</dbReference>
<dbReference type="SUPFAM" id="SSF55048">
    <property type="entry name" value="Probable ACP-binding domain of malonyl-CoA ACP transacylase"/>
    <property type="match status" value="1"/>
</dbReference>
<dbReference type="SMART" id="SM00827">
    <property type="entry name" value="PKS_AT"/>
    <property type="match status" value="1"/>
</dbReference>
<dbReference type="OrthoDB" id="329835at2759"/>
<dbReference type="CDD" id="cd00833">
    <property type="entry name" value="PKS"/>
    <property type="match status" value="1"/>
</dbReference>
<keyword evidence="7" id="KW-1133">Transmembrane helix</keyword>
<dbReference type="InterPro" id="IPR014043">
    <property type="entry name" value="Acyl_transferase_dom"/>
</dbReference>
<dbReference type="Pfam" id="PF16197">
    <property type="entry name" value="KAsynt_C_assoc"/>
    <property type="match status" value="1"/>
</dbReference>
<keyword evidence="2" id="KW-0596">Phosphopantetheine</keyword>
<dbReference type="Proteomes" id="UP000694569">
    <property type="component" value="Unplaced"/>
</dbReference>
<dbReference type="Pfam" id="PF00698">
    <property type="entry name" value="Acyl_transf_1"/>
    <property type="match status" value="1"/>
</dbReference>
<dbReference type="InterPro" id="IPR014031">
    <property type="entry name" value="Ketoacyl_synth_C"/>
</dbReference>
<dbReference type="InterPro" id="IPR036736">
    <property type="entry name" value="ACP-like_sf"/>
</dbReference>
<accession>A0A8C5PAM4</accession>
<dbReference type="SMART" id="SM00825">
    <property type="entry name" value="PKS_KS"/>
    <property type="match status" value="1"/>
</dbReference>
<dbReference type="Pfam" id="PF00109">
    <property type="entry name" value="ketoacyl-synt"/>
    <property type="match status" value="1"/>
</dbReference>
<evidence type="ECO:0000259" key="9">
    <source>
        <dbReference type="PROSITE" id="PS52004"/>
    </source>
</evidence>
<dbReference type="InterPro" id="IPR032821">
    <property type="entry name" value="PKS_assoc"/>
</dbReference>
<evidence type="ECO:0000313" key="12">
    <source>
        <dbReference type="Proteomes" id="UP000694569"/>
    </source>
</evidence>
<dbReference type="InterPro" id="IPR020841">
    <property type="entry name" value="PKS_Beta-ketoAc_synthase_dom"/>
</dbReference>
<organism evidence="11 12">
    <name type="scientific">Leptobrachium leishanense</name>
    <name type="common">Leishan spiny toad</name>
    <dbReference type="NCBI Taxonomy" id="445787"/>
    <lineage>
        <taxon>Eukaryota</taxon>
        <taxon>Metazoa</taxon>
        <taxon>Chordata</taxon>
        <taxon>Craniata</taxon>
        <taxon>Vertebrata</taxon>
        <taxon>Euteleostomi</taxon>
        <taxon>Amphibia</taxon>
        <taxon>Batrachia</taxon>
        <taxon>Anura</taxon>
        <taxon>Pelobatoidea</taxon>
        <taxon>Megophryidae</taxon>
        <taxon>Leptobrachium</taxon>
    </lineage>
</organism>
<dbReference type="InterPro" id="IPR050444">
    <property type="entry name" value="Polyketide_Synthase"/>
</dbReference>
<dbReference type="Gene3D" id="1.10.1200.10">
    <property type="entry name" value="ACP-like"/>
    <property type="match status" value="1"/>
</dbReference>
<name>A0A8C5PAM4_9ANUR</name>
<dbReference type="Ensembl" id="ENSLLET00000009405.1">
    <property type="protein sequence ID" value="ENSLLEP00000009054.1"/>
    <property type="gene ID" value="ENSLLEG00000005778.1"/>
</dbReference>
<dbReference type="GO" id="GO:0004315">
    <property type="term" value="F:3-oxoacyl-[acyl-carrier-protein] synthase activity"/>
    <property type="evidence" value="ECO:0007669"/>
    <property type="project" value="InterPro"/>
</dbReference>
<evidence type="ECO:0000256" key="4">
    <source>
        <dbReference type="ARBA" id="ARBA00022679"/>
    </source>
</evidence>
<dbReference type="PANTHER" id="PTHR45681">
    <property type="entry name" value="POLYKETIDE SYNTHASE 44-RELATED"/>
    <property type="match status" value="1"/>
</dbReference>
<dbReference type="GeneTree" id="ENSGT00940000164060"/>
<evidence type="ECO:0000256" key="5">
    <source>
        <dbReference type="ARBA" id="ARBA00048404"/>
    </source>
</evidence>
<dbReference type="SUPFAM" id="SSF47336">
    <property type="entry name" value="ACP-like"/>
    <property type="match status" value="1"/>
</dbReference>
<dbReference type="InterPro" id="IPR016035">
    <property type="entry name" value="Acyl_Trfase/lysoPLipase"/>
</dbReference>
<evidence type="ECO:0000256" key="6">
    <source>
        <dbReference type="PROSITE-ProRule" id="PRU01363"/>
    </source>
</evidence>
<dbReference type="GO" id="GO:0006633">
    <property type="term" value="P:fatty acid biosynthetic process"/>
    <property type="evidence" value="ECO:0007669"/>
    <property type="project" value="UniProtKB-UniPathway"/>
</dbReference>
<dbReference type="Gene3D" id="3.40.47.10">
    <property type="match status" value="1"/>
</dbReference>
<comment type="catalytic activity">
    <reaction evidence="5">
        <text>holo-[ACP] + malonyl-CoA = malonyl-[ACP] + CoA</text>
        <dbReference type="Rhea" id="RHEA:41792"/>
        <dbReference type="Rhea" id="RHEA-COMP:9623"/>
        <dbReference type="Rhea" id="RHEA-COMP:9685"/>
        <dbReference type="ChEBI" id="CHEBI:57287"/>
        <dbReference type="ChEBI" id="CHEBI:57384"/>
        <dbReference type="ChEBI" id="CHEBI:64479"/>
        <dbReference type="ChEBI" id="CHEBI:78449"/>
        <dbReference type="EC" id="2.3.1.39"/>
    </reaction>
    <physiologicalReaction direction="left-to-right" evidence="5">
        <dbReference type="Rhea" id="RHEA:41793"/>
    </physiologicalReaction>
</comment>
<dbReference type="Gene3D" id="3.40.50.720">
    <property type="entry name" value="NAD(P)-binding Rossmann-like Domain"/>
    <property type="match status" value="2"/>
</dbReference>
<dbReference type="InterPro" id="IPR049900">
    <property type="entry name" value="PKS_mFAS_DH"/>
</dbReference>
<dbReference type="SUPFAM" id="SSF52151">
    <property type="entry name" value="FabD/lysophospholipase-like"/>
    <property type="match status" value="1"/>
</dbReference>
<dbReference type="UniPathway" id="UPA00094"/>
<dbReference type="InterPro" id="IPR013968">
    <property type="entry name" value="PKS_KR"/>
</dbReference>
<dbReference type="Gene3D" id="3.90.180.10">
    <property type="entry name" value="Medium-chain alcohol dehydrogenases, catalytic domain"/>
    <property type="match status" value="1"/>
</dbReference>
<dbReference type="Gene3D" id="3.10.129.110">
    <property type="entry name" value="Polyketide synthase dehydratase"/>
    <property type="match status" value="1"/>
</dbReference>
<proteinExistence type="predicted"/>
<keyword evidence="3" id="KW-0597">Phosphoprotein</keyword>
<dbReference type="GO" id="GO:0004314">
    <property type="term" value="F:[acyl-carrier-protein] S-malonyltransferase activity"/>
    <property type="evidence" value="ECO:0007669"/>
    <property type="project" value="UniProtKB-EC"/>
</dbReference>
<dbReference type="InterPro" id="IPR042104">
    <property type="entry name" value="PKS_dehydratase_sf"/>
</dbReference>
<reference evidence="11" key="1">
    <citation type="submission" date="2025-08" db="UniProtKB">
        <authorList>
            <consortium name="Ensembl"/>
        </authorList>
    </citation>
    <scope>IDENTIFICATION</scope>
</reference>
<dbReference type="PROSITE" id="PS50075">
    <property type="entry name" value="CARRIER"/>
    <property type="match status" value="1"/>
</dbReference>
<keyword evidence="12" id="KW-1185">Reference proteome</keyword>
<feature type="domain" description="PKS/mFAS DH" evidence="10">
    <location>
        <begin position="893"/>
        <end position="1174"/>
    </location>
</feature>
<dbReference type="SUPFAM" id="SSF53901">
    <property type="entry name" value="Thiolase-like"/>
    <property type="match status" value="1"/>
</dbReference>
<dbReference type="InterPro" id="IPR049551">
    <property type="entry name" value="PKS_DH_C"/>
</dbReference>
<dbReference type="InterPro" id="IPR009081">
    <property type="entry name" value="PP-bd_ACP"/>
</dbReference>
<feature type="active site" description="Proton donor; for dehydratase activity" evidence="6">
    <location>
        <position position="1092"/>
    </location>
</feature>
<dbReference type="InterPro" id="IPR014030">
    <property type="entry name" value="Ketoacyl_synth_N"/>
</dbReference>
<dbReference type="SUPFAM" id="SSF50129">
    <property type="entry name" value="GroES-like"/>
    <property type="match status" value="1"/>
</dbReference>
<evidence type="ECO:0000256" key="7">
    <source>
        <dbReference type="SAM" id="Phobius"/>
    </source>
</evidence>
<dbReference type="Pfam" id="PF08659">
    <property type="entry name" value="KR"/>
    <property type="match status" value="1"/>
</dbReference>
<dbReference type="SMART" id="SM00822">
    <property type="entry name" value="PKS_KR"/>
    <property type="match status" value="1"/>
</dbReference>
<evidence type="ECO:0008006" key="13">
    <source>
        <dbReference type="Google" id="ProtNLM"/>
    </source>
</evidence>
<keyword evidence="4" id="KW-0808">Transferase</keyword>
<feature type="active site" description="Proton acceptor; for dehydratase activity" evidence="6">
    <location>
        <position position="928"/>
    </location>
</feature>
<comment type="pathway">
    <text evidence="1">Lipid metabolism; fatty acid biosynthesis.</text>
</comment>
<evidence type="ECO:0000256" key="2">
    <source>
        <dbReference type="ARBA" id="ARBA00022450"/>
    </source>
</evidence>
<dbReference type="Pfam" id="PF00550">
    <property type="entry name" value="PP-binding"/>
    <property type="match status" value="1"/>
</dbReference>